<evidence type="ECO:0000313" key="2">
    <source>
        <dbReference type="Proteomes" id="UP000294419"/>
    </source>
</evidence>
<gene>
    <name evidence="1" type="ORF">NBC122_01559</name>
</gene>
<dbReference type="KEGG" id="csal:NBC122_01559"/>
<proteinExistence type="predicted"/>
<sequence length="227" mass="25647">MAKVDINGNWHGKLGDYVYYVRNGKQMRRSLPTPHKGPKTEGMKKNALYATEFGTAALTSKHLRKALEQEFGNLGERYLSQQVNALLFQIKNCDPAPVGSRTPVGGLETAEGKALFNRFIFHQHRRKFPKILNAVLRGVEIEVVMNPCRTEASLTELQINLITGDFRRHDYRLTPADQKKPVVIKKKFRAKKGYSFFVFIAGKDSLQGVVLEKAEESPEKQAAEESL</sequence>
<evidence type="ECO:0000313" key="1">
    <source>
        <dbReference type="EMBL" id="QBO58374.1"/>
    </source>
</evidence>
<name>A0A4V1AL34_9FLAO</name>
<dbReference type="OrthoDB" id="645138at2"/>
<dbReference type="AlphaFoldDB" id="A0A4V1AL34"/>
<keyword evidence="2" id="KW-1185">Reference proteome</keyword>
<dbReference type="EMBL" id="CP037954">
    <property type="protein sequence ID" value="QBO58374.1"/>
    <property type="molecule type" value="Genomic_DNA"/>
</dbReference>
<accession>A0A4V1AL34</accession>
<dbReference type="RefSeq" id="WP_133439812.1">
    <property type="nucleotide sequence ID" value="NZ_CP037954.1"/>
</dbReference>
<dbReference type="Proteomes" id="UP000294419">
    <property type="component" value="Chromosome"/>
</dbReference>
<reference evidence="1 2" key="1">
    <citation type="submission" date="2019-03" db="EMBL/GenBank/DDBJ databases">
        <authorList>
            <person name="Kim H."/>
            <person name="Yu S.-M."/>
        </authorList>
    </citation>
    <scope>NUCLEOTIDE SEQUENCE [LARGE SCALE GENOMIC DNA]</scope>
    <source>
        <strain evidence="1 2">NBC122</strain>
    </source>
</reference>
<protein>
    <submittedName>
        <fullName evidence="1">Uncharacterized protein</fullName>
    </submittedName>
</protein>
<organism evidence="1 2">
    <name type="scientific">Chryseobacterium salivictor</name>
    <dbReference type="NCBI Taxonomy" id="2547600"/>
    <lineage>
        <taxon>Bacteria</taxon>
        <taxon>Pseudomonadati</taxon>
        <taxon>Bacteroidota</taxon>
        <taxon>Flavobacteriia</taxon>
        <taxon>Flavobacteriales</taxon>
        <taxon>Weeksellaceae</taxon>
        <taxon>Chryseobacterium group</taxon>
        <taxon>Chryseobacterium</taxon>
    </lineage>
</organism>